<keyword evidence="2" id="KW-0479">Metal-binding</keyword>
<dbReference type="GO" id="GO:0006508">
    <property type="term" value="P:proteolysis"/>
    <property type="evidence" value="ECO:0007669"/>
    <property type="project" value="UniProtKB-KW"/>
</dbReference>
<evidence type="ECO:0000313" key="7">
    <source>
        <dbReference type="EMBL" id="KGK99042.1"/>
    </source>
</evidence>
<keyword evidence="5" id="KW-1133">Transmembrane helix</keyword>
<dbReference type="Pfam" id="PF00413">
    <property type="entry name" value="Peptidase_M10"/>
    <property type="match status" value="1"/>
</dbReference>
<dbReference type="Gene3D" id="3.40.390.10">
    <property type="entry name" value="Collagenase (Catalytic Domain)"/>
    <property type="match status" value="1"/>
</dbReference>
<keyword evidence="1" id="KW-0645">Protease</keyword>
<dbReference type="CDD" id="cd04279">
    <property type="entry name" value="ZnMc_MMP_like_1"/>
    <property type="match status" value="1"/>
</dbReference>
<dbReference type="SUPFAM" id="SSF55486">
    <property type="entry name" value="Metalloproteases ('zincins'), catalytic domain"/>
    <property type="match status" value="1"/>
</dbReference>
<feature type="transmembrane region" description="Helical" evidence="5">
    <location>
        <begin position="193"/>
        <end position="215"/>
    </location>
</feature>
<keyword evidence="5" id="KW-0812">Transmembrane</keyword>
<evidence type="ECO:0000256" key="1">
    <source>
        <dbReference type="ARBA" id="ARBA00022670"/>
    </source>
</evidence>
<dbReference type="PANTHER" id="PTHR10201">
    <property type="entry name" value="MATRIX METALLOPROTEINASE"/>
    <property type="match status" value="1"/>
</dbReference>
<keyword evidence="4" id="KW-0862">Zinc</keyword>
<keyword evidence="8" id="KW-1185">Reference proteome</keyword>
<dbReference type="OrthoDB" id="9634at2157"/>
<feature type="domain" description="Peptidase metallopeptidase" evidence="6">
    <location>
        <begin position="33"/>
        <end position="195"/>
    </location>
</feature>
<evidence type="ECO:0000256" key="3">
    <source>
        <dbReference type="ARBA" id="ARBA00022801"/>
    </source>
</evidence>
<dbReference type="GO" id="GO:0031012">
    <property type="term" value="C:extracellular matrix"/>
    <property type="evidence" value="ECO:0007669"/>
    <property type="project" value="InterPro"/>
</dbReference>
<dbReference type="SMART" id="SM00235">
    <property type="entry name" value="ZnMc"/>
    <property type="match status" value="1"/>
</dbReference>
<dbReference type="Proteomes" id="UP000029859">
    <property type="component" value="Unassembled WGS sequence"/>
</dbReference>
<evidence type="ECO:0000259" key="6">
    <source>
        <dbReference type="SMART" id="SM00235"/>
    </source>
</evidence>
<keyword evidence="3" id="KW-0378">Hydrolase</keyword>
<dbReference type="InterPro" id="IPR001818">
    <property type="entry name" value="Pept_M10_metallopeptidase"/>
</dbReference>
<dbReference type="InterPro" id="IPR006026">
    <property type="entry name" value="Peptidase_Metallo"/>
</dbReference>
<comment type="caution">
    <text evidence="7">The sequence shown here is derived from an EMBL/GenBank/DDBJ whole genome shotgun (WGS) entry which is preliminary data.</text>
</comment>
<evidence type="ECO:0000256" key="4">
    <source>
        <dbReference type="ARBA" id="ARBA00022833"/>
    </source>
</evidence>
<dbReference type="AlphaFoldDB" id="A0A099T1M7"/>
<evidence type="ECO:0000313" key="8">
    <source>
        <dbReference type="Proteomes" id="UP000029859"/>
    </source>
</evidence>
<reference evidence="7 8" key="1">
    <citation type="submission" date="2014-09" db="EMBL/GenBank/DDBJ databases">
        <title>Draft genome sequence of an obligately methylotrophic methanogen, Methanococcoides methylutens, isolated from marine sediment.</title>
        <authorList>
            <person name="Guan Y."/>
            <person name="Ngugi D.K."/>
            <person name="Blom J."/>
            <person name="Ali S."/>
            <person name="Ferry J.G."/>
            <person name="Stingl U."/>
        </authorList>
    </citation>
    <scope>NUCLEOTIDE SEQUENCE [LARGE SCALE GENOMIC DNA]</scope>
    <source>
        <strain evidence="7 8">DSM 2657</strain>
    </source>
</reference>
<protein>
    <submittedName>
        <fullName evidence="7">Peptidase</fullName>
    </submittedName>
</protein>
<gene>
    <name evidence="7" type="ORF">LI82_03135</name>
</gene>
<evidence type="ECO:0000256" key="2">
    <source>
        <dbReference type="ARBA" id="ARBA00022723"/>
    </source>
</evidence>
<dbReference type="GO" id="GO:0008270">
    <property type="term" value="F:zinc ion binding"/>
    <property type="evidence" value="ECO:0007669"/>
    <property type="project" value="InterPro"/>
</dbReference>
<evidence type="ECO:0000256" key="5">
    <source>
        <dbReference type="SAM" id="Phobius"/>
    </source>
</evidence>
<dbReference type="GO" id="GO:0004222">
    <property type="term" value="F:metalloendopeptidase activity"/>
    <property type="evidence" value="ECO:0007669"/>
    <property type="project" value="InterPro"/>
</dbReference>
<organism evidence="7 8">
    <name type="scientific">Methanococcoides methylutens</name>
    <dbReference type="NCBI Taxonomy" id="2226"/>
    <lineage>
        <taxon>Archaea</taxon>
        <taxon>Methanobacteriati</taxon>
        <taxon>Methanobacteriota</taxon>
        <taxon>Stenosarchaea group</taxon>
        <taxon>Methanomicrobia</taxon>
        <taxon>Methanosarcinales</taxon>
        <taxon>Methanosarcinaceae</taxon>
        <taxon>Methanococcoides</taxon>
    </lineage>
</organism>
<keyword evidence="5" id="KW-0472">Membrane</keyword>
<dbReference type="RefSeq" id="WP_048193470.1">
    <property type="nucleotide sequence ID" value="NZ_CAAGSM010000002.1"/>
</dbReference>
<proteinExistence type="predicted"/>
<dbReference type="InterPro" id="IPR024079">
    <property type="entry name" value="MetalloPept_cat_dom_sf"/>
</dbReference>
<name>A0A099T1M7_METMT</name>
<dbReference type="EMBL" id="JRHO01000009">
    <property type="protein sequence ID" value="KGK99042.1"/>
    <property type="molecule type" value="Genomic_DNA"/>
</dbReference>
<sequence>MNTRQIIIIALLIIALVIPGSSLLGEKEYPKFLEEPWDHSPITVYIDEQNTPPHYSPSYQPTVIRALQYWEKGGNGKLSYNPVFELANTSDADIYIMWVENMEEVTGAEEGVAGFCRPMIANGRYVHADIVLEVGDYKGYSWQQYGDDNMEQLVTHELGHALGLGHSNDIRDIMYPTYEQRENLNPLLVQTTYPLIVISILIAIGISGYLGVGWLRYHKRRKRLENELLKEMK</sequence>
<accession>A0A099T1M7</accession>